<keyword evidence="2" id="KW-1185">Reference proteome</keyword>
<comment type="caution">
    <text evidence="1">The sequence shown here is derived from an EMBL/GenBank/DDBJ whole genome shotgun (WGS) entry which is preliminary data.</text>
</comment>
<gene>
    <name evidence="1" type="ORF">CVT26_014522</name>
</gene>
<dbReference type="EMBL" id="NHYE01005430">
    <property type="protein sequence ID" value="PPQ72978.1"/>
    <property type="molecule type" value="Genomic_DNA"/>
</dbReference>
<proteinExistence type="predicted"/>
<evidence type="ECO:0000313" key="2">
    <source>
        <dbReference type="Proteomes" id="UP000284706"/>
    </source>
</evidence>
<dbReference type="InParanoid" id="A0A409W3D6"/>
<protein>
    <submittedName>
        <fullName evidence="1">Uncharacterized protein</fullName>
    </submittedName>
</protein>
<reference evidence="1 2" key="1">
    <citation type="journal article" date="2018" name="Evol. Lett.">
        <title>Horizontal gene cluster transfer increased hallucinogenic mushroom diversity.</title>
        <authorList>
            <person name="Reynolds H.T."/>
            <person name="Vijayakumar V."/>
            <person name="Gluck-Thaler E."/>
            <person name="Korotkin H.B."/>
            <person name="Matheny P.B."/>
            <person name="Slot J.C."/>
        </authorList>
    </citation>
    <scope>NUCLEOTIDE SEQUENCE [LARGE SCALE GENOMIC DNA]</scope>
    <source>
        <strain evidence="1 2">SRW20</strain>
    </source>
</reference>
<name>A0A409W3D6_9AGAR</name>
<dbReference type="AlphaFoldDB" id="A0A409W3D6"/>
<sequence>MFAAYLSDTRLMCINQINIMFSHLSDRMEEDDTPDSLHWLAFKIDLVVQELSYGKSSIGTRRIEITKWTGDSLSHKLKPPNDHDMIKEATVVTEEILQQEVQKIWVISLTMGDWKTPPIGAFFAQIRRLSRSLKAKTCGLGTEGIRWFNVFAKKHMDDVTEGRNLRRSF</sequence>
<evidence type="ECO:0000313" key="1">
    <source>
        <dbReference type="EMBL" id="PPQ72978.1"/>
    </source>
</evidence>
<dbReference type="OrthoDB" id="2671065at2759"/>
<accession>A0A409W3D6</accession>
<dbReference type="Proteomes" id="UP000284706">
    <property type="component" value="Unassembled WGS sequence"/>
</dbReference>
<organism evidence="1 2">
    <name type="scientific">Gymnopilus dilepis</name>
    <dbReference type="NCBI Taxonomy" id="231916"/>
    <lineage>
        <taxon>Eukaryota</taxon>
        <taxon>Fungi</taxon>
        <taxon>Dikarya</taxon>
        <taxon>Basidiomycota</taxon>
        <taxon>Agaricomycotina</taxon>
        <taxon>Agaricomycetes</taxon>
        <taxon>Agaricomycetidae</taxon>
        <taxon>Agaricales</taxon>
        <taxon>Agaricineae</taxon>
        <taxon>Hymenogastraceae</taxon>
        <taxon>Gymnopilus</taxon>
    </lineage>
</organism>